<organism evidence="1">
    <name type="scientific">Anguilla anguilla</name>
    <name type="common">European freshwater eel</name>
    <name type="synonym">Muraena anguilla</name>
    <dbReference type="NCBI Taxonomy" id="7936"/>
    <lineage>
        <taxon>Eukaryota</taxon>
        <taxon>Metazoa</taxon>
        <taxon>Chordata</taxon>
        <taxon>Craniata</taxon>
        <taxon>Vertebrata</taxon>
        <taxon>Euteleostomi</taxon>
        <taxon>Actinopterygii</taxon>
        <taxon>Neopterygii</taxon>
        <taxon>Teleostei</taxon>
        <taxon>Anguilliformes</taxon>
        <taxon>Anguillidae</taxon>
        <taxon>Anguilla</taxon>
    </lineage>
</organism>
<reference evidence="1" key="2">
    <citation type="journal article" date="2015" name="Fish Shellfish Immunol.">
        <title>Early steps in the European eel (Anguilla anguilla)-Vibrio vulnificus interaction in the gills: Role of the RtxA13 toxin.</title>
        <authorList>
            <person name="Callol A."/>
            <person name="Pajuelo D."/>
            <person name="Ebbesson L."/>
            <person name="Teles M."/>
            <person name="MacKenzie S."/>
            <person name="Amaro C."/>
        </authorList>
    </citation>
    <scope>NUCLEOTIDE SEQUENCE</scope>
</reference>
<proteinExistence type="predicted"/>
<protein>
    <submittedName>
        <fullName evidence="1">Uncharacterized protein</fullName>
    </submittedName>
</protein>
<name>A0A0E9VUY2_ANGAN</name>
<dbReference type="AlphaFoldDB" id="A0A0E9VUY2"/>
<sequence length="43" mass="5146">MRPMVLLAYLFIFNYFYTFLLKKQQAISLCILCTILTYNSSLF</sequence>
<accession>A0A0E9VUY2</accession>
<evidence type="ECO:0000313" key="1">
    <source>
        <dbReference type="EMBL" id="JAH81969.1"/>
    </source>
</evidence>
<dbReference type="EMBL" id="GBXM01026608">
    <property type="protein sequence ID" value="JAH81969.1"/>
    <property type="molecule type" value="Transcribed_RNA"/>
</dbReference>
<reference evidence="1" key="1">
    <citation type="submission" date="2014-11" db="EMBL/GenBank/DDBJ databases">
        <authorList>
            <person name="Amaro Gonzalez C."/>
        </authorList>
    </citation>
    <scope>NUCLEOTIDE SEQUENCE</scope>
</reference>